<dbReference type="InterPro" id="IPR029047">
    <property type="entry name" value="HSP70_peptide-bd_sf"/>
</dbReference>
<evidence type="ECO:0008006" key="7">
    <source>
        <dbReference type="Google" id="ProtNLM"/>
    </source>
</evidence>
<protein>
    <recommendedName>
        <fullName evidence="7">Hsp70 family protein</fullName>
    </recommendedName>
</protein>
<gene>
    <name evidence="5" type="ORF">DDE19_04765</name>
</gene>
<evidence type="ECO:0000313" key="5">
    <source>
        <dbReference type="EMBL" id="RQX19256.1"/>
    </source>
</evidence>
<dbReference type="Gene3D" id="2.60.34.10">
    <property type="entry name" value="Substrate Binding Domain Of DNAk, Chain A, domain 1"/>
    <property type="match status" value="1"/>
</dbReference>
<name>A0A3N9Y272_9ACTN</name>
<dbReference type="Proteomes" id="UP000278981">
    <property type="component" value="Unassembled WGS sequence"/>
</dbReference>
<proteinExistence type="inferred from homology"/>
<comment type="caution">
    <text evidence="5">The sequence shown here is derived from an EMBL/GenBank/DDBJ whole genome shotgun (WGS) entry which is preliminary data.</text>
</comment>
<organism evidence="5 6">
    <name type="scientific">Micromonospora ureilytica</name>
    <dbReference type="NCBI Taxonomy" id="709868"/>
    <lineage>
        <taxon>Bacteria</taxon>
        <taxon>Bacillati</taxon>
        <taxon>Actinomycetota</taxon>
        <taxon>Actinomycetes</taxon>
        <taxon>Micromonosporales</taxon>
        <taxon>Micromonosporaceae</taxon>
        <taxon>Micromonospora</taxon>
    </lineage>
</organism>
<keyword evidence="3" id="KW-0067">ATP-binding</keyword>
<dbReference type="InterPro" id="IPR043129">
    <property type="entry name" value="ATPase_NBD"/>
</dbReference>
<keyword evidence="4" id="KW-0143">Chaperone</keyword>
<dbReference type="InterPro" id="IPR013126">
    <property type="entry name" value="Hsp_70_fam"/>
</dbReference>
<dbReference type="PRINTS" id="PR00301">
    <property type="entry name" value="HEATSHOCK70"/>
</dbReference>
<accession>A0A3N9Y272</accession>
<reference evidence="5 6" key="1">
    <citation type="submission" date="2018-04" db="EMBL/GenBank/DDBJ databases">
        <title>Micromonosporas from Atacama Desert.</title>
        <authorList>
            <person name="Carro L."/>
            <person name="Klenk H.-P."/>
            <person name="Goodfellow M."/>
        </authorList>
    </citation>
    <scope>NUCLEOTIDE SEQUENCE [LARGE SCALE GENOMIC DNA]</scope>
    <source>
        <strain evidence="5 6">LB19</strain>
    </source>
</reference>
<dbReference type="EMBL" id="QDGB01000163">
    <property type="protein sequence ID" value="RQX19256.1"/>
    <property type="molecule type" value="Genomic_DNA"/>
</dbReference>
<evidence type="ECO:0000256" key="2">
    <source>
        <dbReference type="ARBA" id="ARBA00022741"/>
    </source>
</evidence>
<dbReference type="FunFam" id="3.30.420.40:FF:000028">
    <property type="entry name" value="heat shock 70 kDa protein-like"/>
    <property type="match status" value="1"/>
</dbReference>
<dbReference type="OrthoDB" id="9766019at2"/>
<dbReference type="GO" id="GO:0140662">
    <property type="term" value="F:ATP-dependent protein folding chaperone"/>
    <property type="evidence" value="ECO:0007669"/>
    <property type="project" value="InterPro"/>
</dbReference>
<keyword evidence="2" id="KW-0547">Nucleotide-binding</keyword>
<dbReference type="Gene3D" id="3.90.640.10">
    <property type="entry name" value="Actin, Chain A, domain 4"/>
    <property type="match status" value="1"/>
</dbReference>
<dbReference type="GO" id="GO:0005524">
    <property type="term" value="F:ATP binding"/>
    <property type="evidence" value="ECO:0007669"/>
    <property type="project" value="UniProtKB-KW"/>
</dbReference>
<dbReference type="RefSeq" id="WP_124816523.1">
    <property type="nucleotide sequence ID" value="NZ_QDGB01000163.1"/>
</dbReference>
<evidence type="ECO:0000256" key="1">
    <source>
        <dbReference type="ARBA" id="ARBA00007381"/>
    </source>
</evidence>
<dbReference type="PANTHER" id="PTHR19375">
    <property type="entry name" value="HEAT SHOCK PROTEIN 70KDA"/>
    <property type="match status" value="1"/>
</dbReference>
<comment type="similarity">
    <text evidence="1">Belongs to the heat shock protein 70 family.</text>
</comment>
<dbReference type="Pfam" id="PF00012">
    <property type="entry name" value="HSP70"/>
    <property type="match status" value="1"/>
</dbReference>
<dbReference type="Gene3D" id="3.30.420.40">
    <property type="match status" value="2"/>
</dbReference>
<sequence length="1510" mass="165881">MVQTSGRRLLIIVVLLLSVVLGAVAIGGDVLGTLDQVSSVGAFTLATILMVADRVQARRDNTVFRAANQSFTDAFLDWLVGGPRRLRRAARALHRVPDQSGVGQQVAVAASDRSRAKRAKQFRRAVLLALRHDPAAARGWVTDEHLRPSDDDLRRAFGARARRLHDLVRSDVGVLVSLVELAGRLGDDTLERKAGSGLADLLDRLPDDDVARELCCHSEWWRMFFDRLPPQREFASFEIAMFRGLLGRAALLARTPAQGEAVVAGCLASTDIEVVDAGVAVAKRFLDGAGLCRLQRHAGQLLEMDDRRDDALDRYVAALRACPAGADEMLAALVRPCLAGVQARADRHEYGAAAELVELVGERLAGVDHLGEARNEVARVREALVVEARQSFGDRVRRTDELDRPGVYRDWYRFEEAAGNFTAAACRAEDGGHLLSANRLFQRAGMYGEAVRVLRNDDSRDSLNQRAEARAAGGDHFAAAEDYRRAGNWPAAAENYLTAKDYKQAVSCLLEVHQDRAIEEPSFVAAMRELGVDGLVRFCLKALPQRGGNAAALRELRQLRSEGNVSVALRYEVDEAIRRVTDRNRVAFEERAQAWTAEAVDAVNRRFAPTWGLDLGTSTCMVAIYDGDRGIPVLCRWRHDAGFPSTLCIDHEGRELVGLRGDELTVNRLRAIFSNTKRDMGTAKQYAVGPSESYRPEEVAARLVRHGRMIVEAMLAGEVREQLATYARDALGGVEEEWLDVALREHPVRVERSKVLVTIPAYYPMMAKNATRDACVIAGVELVQLIHEPTAACIAATFERRQLSGRVVIVDFGAGTLDISLLEVEDRFYDVQSLSGETKLGSRDFDVKIAAALATQLRRSGETVPATPEARHRLEVAAEDLKKQLSTRTEADLTLYAFNGRDVTVRLTVHEMESVISELLQQLRQVCARARPTEKVDHLVLIGGPAHSPLVRARIQDAFGGLRPTPVAEPRTAVAQGAALQAAVLAGMLKDTLLLDVTPFSLGIKTTDADDQHQFTELVRANTTIPLKRTNTFTTHHDRQQSVRVEVYNGQLHRDFLLGQFHLDGIPPAPRGRPQIEVAFEIDQSCVLTVTARNIDSGRQQGIRITDTTLLSPGDTERMRKRLELSAKQREQTNELREAHRRLVDLLIDTEGLSVDQLRAELQRRLDSLDLAADARLDAETARALRDVRIAAAETATSVRTASDRLAEARAHGRRAVDRMPGPNLDAEVAELKRRERALRAAATHMTSLKERLTTWFVLLTQVDVAQEPVHLFRQRYANGDYRGALTAAQRFDIVEPADQERRRHALAEVRDLTAYSAAVAELRAADPQRSRASDFAPAVTVSSSTPSGSTTVGGLLLDSDRVVTSREWLPTGGPVTVSVAGSLTVTGHASPDPGSDQLLVVRVSTPLPVPAPRLGYSALVRVGDSVEVPVTAAGRYIWTPALVEQFTSMNGERPATIQASLDGIDGSFTGRPVRNDLDEIVGIIVATRRFPGQATIITADTLRLVRDER</sequence>
<dbReference type="SUPFAM" id="SSF53067">
    <property type="entry name" value="Actin-like ATPase domain"/>
    <property type="match status" value="2"/>
</dbReference>
<dbReference type="SUPFAM" id="SSF100920">
    <property type="entry name" value="Heat shock protein 70kD (HSP70), peptide-binding domain"/>
    <property type="match status" value="1"/>
</dbReference>
<evidence type="ECO:0000313" key="6">
    <source>
        <dbReference type="Proteomes" id="UP000278981"/>
    </source>
</evidence>
<evidence type="ECO:0000256" key="3">
    <source>
        <dbReference type="ARBA" id="ARBA00022840"/>
    </source>
</evidence>
<evidence type="ECO:0000256" key="4">
    <source>
        <dbReference type="ARBA" id="ARBA00023186"/>
    </source>
</evidence>